<proteinExistence type="predicted"/>
<feature type="compositionally biased region" description="Basic and acidic residues" evidence="1">
    <location>
        <begin position="346"/>
        <end position="362"/>
    </location>
</feature>
<sequence>MIAKAIKGRGFRGALAYDLGKEQGRILASNMAGRTPRELAAEFGAVRRLRPNLGKAVLHVSLSAAVGEKLTDAQWQQIAQHYLRGMGLTNNPFIVTRHTDTEHEHIHLLVSRITLSGKVVSDGRDYARQEVLMREIERAFGLQSVAPSRASPRKAARKGEIEGALRTGQPSSRQRLQQLCDAAAAGCDSFTTYVERLEAVGVEVVPVVQRGGAKLSGLSYRLEGVLMKGSDLGRGYAAAGIQQRGVSYEQDRDVAAVRRCSEREAARAFGAADRGGAPGEASARGGSGDEPGAAGAGDGRLERRDAADLDADRAQDTRTGRSVHESVAGRGARVPGGHGRGAQGRGPDEAIDVRAERKLTHF</sequence>
<keyword evidence="3" id="KW-0413">Isomerase</keyword>
<keyword evidence="4" id="KW-1185">Reference proteome</keyword>
<comment type="caution">
    <text evidence="3">The sequence shown here is derived from an EMBL/GenBank/DDBJ whole genome shotgun (WGS) entry which is preliminary data.</text>
</comment>
<feature type="compositionally biased region" description="Basic and acidic residues" evidence="1">
    <location>
        <begin position="299"/>
        <end position="324"/>
    </location>
</feature>
<dbReference type="Proteomes" id="UP000078599">
    <property type="component" value="Unassembled WGS sequence"/>
</dbReference>
<gene>
    <name evidence="3" type="ORF">THICB1_30429</name>
</gene>
<name>A0ABM9T679_THIA3</name>
<feature type="compositionally biased region" description="Gly residues" evidence="1">
    <location>
        <begin position="285"/>
        <end position="298"/>
    </location>
</feature>
<evidence type="ECO:0000313" key="4">
    <source>
        <dbReference type="Proteomes" id="UP000078599"/>
    </source>
</evidence>
<accession>A0ABM9T679</accession>
<dbReference type="EC" id="5.99.1.2" evidence="3"/>
<evidence type="ECO:0000313" key="3">
    <source>
        <dbReference type="EMBL" id="CQR34451.1"/>
    </source>
</evidence>
<protein>
    <submittedName>
        <fullName evidence="3">DNA topoisomerase</fullName>
        <ecNumber evidence="3">5.99.1.2</ecNumber>
    </submittedName>
</protein>
<dbReference type="InterPro" id="IPR005094">
    <property type="entry name" value="Endonuclease_MobA/VirD2"/>
</dbReference>
<feature type="region of interest" description="Disordered" evidence="1">
    <location>
        <begin position="268"/>
        <end position="362"/>
    </location>
</feature>
<feature type="compositionally biased region" description="Gly residues" evidence="1">
    <location>
        <begin position="334"/>
        <end position="344"/>
    </location>
</feature>
<dbReference type="GO" id="GO:0016853">
    <property type="term" value="F:isomerase activity"/>
    <property type="evidence" value="ECO:0007669"/>
    <property type="project" value="UniProtKB-KW"/>
</dbReference>
<reference evidence="3 4" key="1">
    <citation type="submission" date="2015-03" db="EMBL/GenBank/DDBJ databases">
        <authorList>
            <person name="Regsiter A."/>
            <person name="william w."/>
        </authorList>
    </citation>
    <scope>NUCLEOTIDE SEQUENCE [LARGE SCALE GENOMIC DNA]</scope>
    <source>
        <strain evidence="3 4">CB1</strain>
    </source>
</reference>
<dbReference type="EMBL" id="CTRI01000023">
    <property type="protein sequence ID" value="CQR34451.1"/>
    <property type="molecule type" value="Genomic_DNA"/>
</dbReference>
<evidence type="ECO:0000256" key="1">
    <source>
        <dbReference type="SAM" id="MobiDB-lite"/>
    </source>
</evidence>
<feature type="domain" description="MobA/VirD2-like nuclease" evidence="2">
    <location>
        <begin position="21"/>
        <end position="142"/>
    </location>
</feature>
<organism evidence="3 4">
    <name type="scientific">Thiomonas arsenitoxydans (strain DSM 22701 / CIP 110005 / 3As)</name>
    <dbReference type="NCBI Taxonomy" id="426114"/>
    <lineage>
        <taxon>Bacteria</taxon>
        <taxon>Pseudomonadati</taxon>
        <taxon>Pseudomonadota</taxon>
        <taxon>Betaproteobacteria</taxon>
        <taxon>Burkholderiales</taxon>
        <taxon>Thiomonas</taxon>
    </lineage>
</organism>
<dbReference type="Pfam" id="PF03432">
    <property type="entry name" value="Relaxase"/>
    <property type="match status" value="1"/>
</dbReference>
<evidence type="ECO:0000259" key="2">
    <source>
        <dbReference type="Pfam" id="PF03432"/>
    </source>
</evidence>